<dbReference type="RefSeq" id="WP_123824738.1">
    <property type="nucleotide sequence ID" value="NZ_RKMF01000005.1"/>
</dbReference>
<gene>
    <name evidence="2" type="ORF">EDL96_05150</name>
</gene>
<name>A0A3N3ZR55_9MICC</name>
<feature type="region of interest" description="Disordered" evidence="1">
    <location>
        <begin position="1"/>
        <end position="24"/>
    </location>
</feature>
<dbReference type="EMBL" id="RKMF01000005">
    <property type="protein sequence ID" value="ROZ63743.1"/>
    <property type="molecule type" value="Genomic_DNA"/>
</dbReference>
<evidence type="ECO:0000313" key="2">
    <source>
        <dbReference type="EMBL" id="ROZ63743.1"/>
    </source>
</evidence>
<dbReference type="AlphaFoldDB" id="A0A3N3ZR55"/>
<protein>
    <submittedName>
        <fullName evidence="2">Uncharacterized protein</fullName>
    </submittedName>
</protein>
<evidence type="ECO:0000256" key="1">
    <source>
        <dbReference type="SAM" id="MobiDB-lite"/>
    </source>
</evidence>
<keyword evidence="3" id="KW-1185">Reference proteome</keyword>
<organism evidence="2 3">
    <name type="scientific">Kocuria soli</name>
    <dbReference type="NCBI Taxonomy" id="2485125"/>
    <lineage>
        <taxon>Bacteria</taxon>
        <taxon>Bacillati</taxon>
        <taxon>Actinomycetota</taxon>
        <taxon>Actinomycetes</taxon>
        <taxon>Micrococcales</taxon>
        <taxon>Micrococcaceae</taxon>
        <taxon>Kocuria</taxon>
    </lineage>
</organism>
<sequence>MNDRLESPDPGQYAQTGQVPHRRGTVAVDTTDALPTVEITTGWFAGLRRRPRWSMTVHDADGALVTRQCHPSYREALDAAFTVCRDLGYGSSVHGLAA</sequence>
<reference evidence="2 3" key="1">
    <citation type="submission" date="2018-10" db="EMBL/GenBank/DDBJ databases">
        <title>Kocuria sp. M5W7-7, whole genome shotgun sequence.</title>
        <authorList>
            <person name="Tuo L."/>
        </authorList>
    </citation>
    <scope>NUCLEOTIDE SEQUENCE [LARGE SCALE GENOMIC DNA]</scope>
    <source>
        <strain evidence="2 3">M5W7-7</strain>
    </source>
</reference>
<accession>A0A3N3ZR55</accession>
<proteinExistence type="predicted"/>
<dbReference type="OrthoDB" id="9930047at2"/>
<dbReference type="Proteomes" id="UP000270616">
    <property type="component" value="Unassembled WGS sequence"/>
</dbReference>
<comment type="caution">
    <text evidence="2">The sequence shown here is derived from an EMBL/GenBank/DDBJ whole genome shotgun (WGS) entry which is preliminary data.</text>
</comment>
<evidence type="ECO:0000313" key="3">
    <source>
        <dbReference type="Proteomes" id="UP000270616"/>
    </source>
</evidence>